<feature type="compositionally biased region" description="Polar residues" evidence="1">
    <location>
        <begin position="57"/>
        <end position="69"/>
    </location>
</feature>
<proteinExistence type="predicted"/>
<name>A0A195F3Q3_9HYME</name>
<feature type="region of interest" description="Disordered" evidence="1">
    <location>
        <begin position="1"/>
        <end position="35"/>
    </location>
</feature>
<dbReference type="AlphaFoldDB" id="A0A195F3Q3"/>
<sequence>MRPDLRTRRTPHTTPRRAGAAEGKNKVGVSRPRYVRACTRQREIRGHKPAYYAPPRATNTPNNGRSSAWRNRPGGEEEEESIPGARLLAGYALSTYRCGTMLRPRKRKMIILVFNEKETFVKLKRTETAINLGGLITPSNAKKSRTPIYLPTIEFPYLSCQGNSYEEPIMVSFVIVEPGKAHITRCGEEWFKKNAIAGIVSYIRGGLKLFRADSPGFVLDDEDDRHVNDAFPVYALTDADTRRSRKSYGGTCEVGVPAIDTYTSYL</sequence>
<accession>A0A195F3Q3</accession>
<evidence type="ECO:0000256" key="1">
    <source>
        <dbReference type="SAM" id="MobiDB-lite"/>
    </source>
</evidence>
<dbReference type="EMBL" id="KQ981836">
    <property type="protein sequence ID" value="KYN35016.1"/>
    <property type="molecule type" value="Genomic_DNA"/>
</dbReference>
<organism evidence="2 3">
    <name type="scientific">Trachymyrmex septentrionalis</name>
    <dbReference type="NCBI Taxonomy" id="34720"/>
    <lineage>
        <taxon>Eukaryota</taxon>
        <taxon>Metazoa</taxon>
        <taxon>Ecdysozoa</taxon>
        <taxon>Arthropoda</taxon>
        <taxon>Hexapoda</taxon>
        <taxon>Insecta</taxon>
        <taxon>Pterygota</taxon>
        <taxon>Neoptera</taxon>
        <taxon>Endopterygota</taxon>
        <taxon>Hymenoptera</taxon>
        <taxon>Apocrita</taxon>
        <taxon>Aculeata</taxon>
        <taxon>Formicoidea</taxon>
        <taxon>Formicidae</taxon>
        <taxon>Myrmicinae</taxon>
        <taxon>Trachymyrmex</taxon>
    </lineage>
</organism>
<gene>
    <name evidence="2" type="ORF">ALC56_10613</name>
</gene>
<evidence type="ECO:0000313" key="2">
    <source>
        <dbReference type="EMBL" id="KYN35016.1"/>
    </source>
</evidence>
<keyword evidence="3" id="KW-1185">Reference proteome</keyword>
<protein>
    <submittedName>
        <fullName evidence="2">Uncharacterized protein</fullName>
    </submittedName>
</protein>
<feature type="region of interest" description="Disordered" evidence="1">
    <location>
        <begin position="50"/>
        <end position="81"/>
    </location>
</feature>
<reference evidence="2 3" key="1">
    <citation type="submission" date="2016-03" db="EMBL/GenBank/DDBJ databases">
        <title>Trachymyrmex septentrionalis WGS genome.</title>
        <authorList>
            <person name="Nygaard S."/>
            <person name="Hu H."/>
            <person name="Boomsma J."/>
            <person name="Zhang G."/>
        </authorList>
    </citation>
    <scope>NUCLEOTIDE SEQUENCE [LARGE SCALE GENOMIC DNA]</scope>
    <source>
        <strain evidence="2">Tsep2-gDNA-1</strain>
        <tissue evidence="2">Whole body</tissue>
    </source>
</reference>
<dbReference type="Proteomes" id="UP000078541">
    <property type="component" value="Unassembled WGS sequence"/>
</dbReference>
<evidence type="ECO:0000313" key="3">
    <source>
        <dbReference type="Proteomes" id="UP000078541"/>
    </source>
</evidence>